<feature type="compositionally biased region" description="Basic residues" evidence="1">
    <location>
        <begin position="44"/>
        <end position="55"/>
    </location>
</feature>
<dbReference type="EMBL" id="JAVRFF010000008">
    <property type="protein sequence ID" value="MDT0472257.1"/>
    <property type="molecule type" value="Genomic_DNA"/>
</dbReference>
<feature type="transmembrane region" description="Helical" evidence="2">
    <location>
        <begin position="67"/>
        <end position="88"/>
    </location>
</feature>
<sequence>MADELEILRRADPVPPDGPRYADGPLDPRAEHQLHLLLREPPARRRLRLPAKSARRPSTAGRRGPRLLWSAVALTVVVATALTLLLGGPSATPAIAAPRPLVVRTDTTPVGLAVLAARAENAADGGPTLRKGTHVQTWSLGMSDDKPPITLPLERIVRWKADARHTELVVATDPRHPGRPVLTDENGSPRLVDDGEVLVRRTYPPSWSDAPPEAPPPHDRAGLLAYLTEAAHEQGPLDTPRLLDAVGLLLDNWTLGARESAAVAGLLSEARGLRPVGRVTDRLGRAGQAYVYDGTTGVRRMLIMSADDGAVLGMETTYTAPQPEYGVRTGDVMEYSAWMR</sequence>
<comment type="caution">
    <text evidence="3">The sequence shown here is derived from an EMBL/GenBank/DDBJ whole genome shotgun (WGS) entry which is preliminary data.</text>
</comment>
<keyword evidence="2" id="KW-0812">Transmembrane</keyword>
<evidence type="ECO:0000256" key="1">
    <source>
        <dbReference type="SAM" id="MobiDB-lite"/>
    </source>
</evidence>
<dbReference type="Proteomes" id="UP001180489">
    <property type="component" value="Unassembled WGS sequence"/>
</dbReference>
<accession>A0ABU2UHC4</accession>
<feature type="region of interest" description="Disordered" evidence="1">
    <location>
        <begin position="40"/>
        <end position="62"/>
    </location>
</feature>
<dbReference type="RefSeq" id="WP_311634640.1">
    <property type="nucleotide sequence ID" value="NZ_JAVRFF010000008.1"/>
</dbReference>
<evidence type="ECO:0000256" key="2">
    <source>
        <dbReference type="SAM" id="Phobius"/>
    </source>
</evidence>
<gene>
    <name evidence="3" type="ORF">RM863_08965</name>
</gene>
<feature type="region of interest" description="Disordered" evidence="1">
    <location>
        <begin position="1"/>
        <end position="27"/>
    </location>
</feature>
<protein>
    <submittedName>
        <fullName evidence="3">CU044_5270 family protein</fullName>
    </submittedName>
</protein>
<evidence type="ECO:0000313" key="3">
    <source>
        <dbReference type="EMBL" id="MDT0472257.1"/>
    </source>
</evidence>
<keyword evidence="4" id="KW-1185">Reference proteome</keyword>
<organism evidence="3 4">
    <name type="scientific">Streptomyces hintoniae</name>
    <dbReference type="NCBI Taxonomy" id="3075521"/>
    <lineage>
        <taxon>Bacteria</taxon>
        <taxon>Bacillati</taxon>
        <taxon>Actinomycetota</taxon>
        <taxon>Actinomycetes</taxon>
        <taxon>Kitasatosporales</taxon>
        <taxon>Streptomycetaceae</taxon>
        <taxon>Streptomyces</taxon>
    </lineage>
</organism>
<reference evidence="3" key="1">
    <citation type="submission" date="2024-05" db="EMBL/GenBank/DDBJ databases">
        <title>30 novel species of actinomycetes from the DSMZ collection.</title>
        <authorList>
            <person name="Nouioui I."/>
        </authorList>
    </citation>
    <scope>NUCLEOTIDE SEQUENCE</scope>
    <source>
        <strain evidence="3">DSM 41014</strain>
    </source>
</reference>
<keyword evidence="2" id="KW-0472">Membrane</keyword>
<keyword evidence="2" id="KW-1133">Transmembrane helix</keyword>
<dbReference type="NCBIfam" id="NF038083">
    <property type="entry name" value="CU044_5270_fam"/>
    <property type="match status" value="1"/>
</dbReference>
<dbReference type="InterPro" id="IPR047789">
    <property type="entry name" value="CU044_5270-like"/>
</dbReference>
<evidence type="ECO:0000313" key="4">
    <source>
        <dbReference type="Proteomes" id="UP001180489"/>
    </source>
</evidence>
<proteinExistence type="predicted"/>
<name>A0ABU2UHC4_9ACTN</name>
<feature type="compositionally biased region" description="Basic and acidic residues" evidence="1">
    <location>
        <begin position="1"/>
        <end position="12"/>
    </location>
</feature>